<gene>
    <name evidence="1" type="ORF">EDC52_11628</name>
</gene>
<accession>A0A4R3YH86</accession>
<evidence type="ECO:0000313" key="2">
    <source>
        <dbReference type="Proteomes" id="UP000295719"/>
    </source>
</evidence>
<dbReference type="RefSeq" id="WP_131867806.1">
    <property type="nucleotide sequence ID" value="NZ_SMCR01000016.1"/>
</dbReference>
<sequence length="446" mass="51314">MEKHALTDFIVNYVEKRLQAKLITFDKEADKALSTLKGETLALAESELLKKRRELEQLYEIRTWLTDAAKQSYQIKQATHILKFTHSSAKGGSSVLNDYKDVSSQFLSTASLINPVMDTAISDAKVLGIAALLTEVHQDDSLIAALKRRDYSALEKIAEGPEQLEQWVTGFQKIFIDPHISSHKFAKQIFFPISTEKYHLISPLYSSSLAQALYQRITHARFSEEAKAIKLAQKENRQHEKASVFFPNLAVQNIGGTKPQNISALNSARSGRSYLLSCAAPQWKTVEKPPQKTMSIFHERSEVDFYTRATMVAMHHFLLSVRTLPNNRNIRRQRLNYLDQLIDQLFFYISTVQNMRAGWSVDSTLSRAQQLWLDPHRGMNDAAFRNEREAGDWQAEVAYDFGRWLNSRLKHERLLFGEAERREWSTATYFKRRLRNLESLIKVEIA</sequence>
<dbReference type="AlphaFoldDB" id="A0A4R3YH86"/>
<dbReference type="Pfam" id="PF09611">
    <property type="entry name" value="Cas_Csy1"/>
    <property type="match status" value="1"/>
</dbReference>
<organism evidence="1 2">
    <name type="scientific">Biostraticola tofi</name>
    <dbReference type="NCBI Taxonomy" id="466109"/>
    <lineage>
        <taxon>Bacteria</taxon>
        <taxon>Pseudomonadati</taxon>
        <taxon>Pseudomonadota</taxon>
        <taxon>Gammaproteobacteria</taxon>
        <taxon>Enterobacterales</taxon>
        <taxon>Bruguierivoracaceae</taxon>
        <taxon>Biostraticola</taxon>
    </lineage>
</organism>
<name>A0A4R3YH86_9GAMM</name>
<dbReference type="EMBL" id="SMCR01000016">
    <property type="protein sequence ID" value="TCV91566.1"/>
    <property type="molecule type" value="Genomic_DNA"/>
</dbReference>
<dbReference type="NCBIfam" id="TIGR02564">
    <property type="entry name" value="cas_Csy1"/>
    <property type="match status" value="1"/>
</dbReference>
<proteinExistence type="predicted"/>
<evidence type="ECO:0000313" key="1">
    <source>
        <dbReference type="EMBL" id="TCV91566.1"/>
    </source>
</evidence>
<dbReference type="OrthoDB" id="9815616at2"/>
<reference evidence="1 2" key="1">
    <citation type="submission" date="2019-03" db="EMBL/GenBank/DDBJ databases">
        <title>Genomic Encyclopedia of Type Strains, Phase IV (KMG-IV): sequencing the most valuable type-strain genomes for metagenomic binning, comparative biology and taxonomic classification.</title>
        <authorList>
            <person name="Goeker M."/>
        </authorList>
    </citation>
    <scope>NUCLEOTIDE SEQUENCE [LARGE SCALE GENOMIC DNA]</scope>
    <source>
        <strain evidence="1 2">DSM 19580</strain>
    </source>
</reference>
<dbReference type="Proteomes" id="UP000295719">
    <property type="component" value="Unassembled WGS sequence"/>
</dbReference>
<keyword evidence="2" id="KW-1185">Reference proteome</keyword>
<dbReference type="InterPro" id="IPR013397">
    <property type="entry name" value="CRISPR-assoc_prot_Csy1"/>
</dbReference>
<comment type="caution">
    <text evidence="1">The sequence shown here is derived from an EMBL/GenBank/DDBJ whole genome shotgun (WGS) entry which is preliminary data.</text>
</comment>
<protein>
    <submittedName>
        <fullName evidence="1">CRISPR-associated Csy1 family protein</fullName>
    </submittedName>
</protein>